<dbReference type="EMBL" id="JEMB01001931">
    <property type="protein sequence ID" value="KYF84419.1"/>
    <property type="molecule type" value="Genomic_DNA"/>
</dbReference>
<accession>A0A150RW24</accession>
<evidence type="ECO:0000313" key="2">
    <source>
        <dbReference type="Proteomes" id="UP000075635"/>
    </source>
</evidence>
<dbReference type="Proteomes" id="UP000075635">
    <property type="component" value="Unassembled WGS sequence"/>
</dbReference>
<dbReference type="AlphaFoldDB" id="A0A150RW24"/>
<proteinExistence type="predicted"/>
<evidence type="ECO:0000313" key="1">
    <source>
        <dbReference type="EMBL" id="KYF84419.1"/>
    </source>
</evidence>
<gene>
    <name evidence="1" type="ORF">BE17_02365</name>
</gene>
<name>A0A150RW24_SORCE</name>
<reference evidence="1 2" key="1">
    <citation type="submission" date="2014-02" db="EMBL/GenBank/DDBJ databases">
        <title>The small core and large imbalanced accessory genome model reveals a collaborative survival strategy of Sorangium cellulosum strains in nature.</title>
        <authorList>
            <person name="Han K."/>
            <person name="Peng R."/>
            <person name="Blom J."/>
            <person name="Li Y.-Z."/>
        </authorList>
    </citation>
    <scope>NUCLEOTIDE SEQUENCE [LARGE SCALE GENOMIC DNA]</scope>
    <source>
        <strain evidence="1 2">So0011-07</strain>
    </source>
</reference>
<organism evidence="1 2">
    <name type="scientific">Sorangium cellulosum</name>
    <name type="common">Polyangium cellulosum</name>
    <dbReference type="NCBI Taxonomy" id="56"/>
    <lineage>
        <taxon>Bacteria</taxon>
        <taxon>Pseudomonadati</taxon>
        <taxon>Myxococcota</taxon>
        <taxon>Polyangia</taxon>
        <taxon>Polyangiales</taxon>
        <taxon>Polyangiaceae</taxon>
        <taxon>Sorangium</taxon>
    </lineage>
</organism>
<sequence>MLGFADPYVILSDAARALPAQRRDAILLEGSLSFATFTRTAAALLGVAPPAQAMEGNDLTAPAAPP</sequence>
<comment type="caution">
    <text evidence="1">The sequence shown here is derived from an EMBL/GenBank/DDBJ whole genome shotgun (WGS) entry which is preliminary data.</text>
</comment>
<protein>
    <submittedName>
        <fullName evidence="1">Uncharacterized protein</fullName>
    </submittedName>
</protein>